<organism evidence="1">
    <name type="scientific">viral metagenome</name>
    <dbReference type="NCBI Taxonomy" id="1070528"/>
    <lineage>
        <taxon>unclassified sequences</taxon>
        <taxon>metagenomes</taxon>
        <taxon>organismal metagenomes</taxon>
    </lineage>
</organism>
<proteinExistence type="predicted"/>
<protein>
    <submittedName>
        <fullName evidence="1">Uncharacterized protein</fullName>
    </submittedName>
</protein>
<sequence>MDNIYEANPMFLFDKLALTKPISVSGGNYFIKFKMNNYPLYIQSPKCRTKQGIVKAGKRFFTDLMFNNENEEFIQWMENLENYSQKYIYEHRTEWFETDLEMHDIENSFAPLLKLYKSGKYYLARANIPGVLGKCTLKIYDEQENEVDAETISNNENVITILEIQGIKCSARSFQIEIEIKQMLVLKPEKIFEKCLLTKGIKPITQHAETFSNNDLDEMNENDSSLEEVVCETEVVHEPDSSIPLESNVVDAPPEESPIEFSEESAVFSNNVPESFEPVEVEFNLDDLNVDDTIQLKNRNDVYYKMYREAKKKAKMAKDLALSSYLEAKRIKNTYMLEDISDSDLDSDLDESEQ</sequence>
<dbReference type="EMBL" id="MN739538">
    <property type="protein sequence ID" value="QHT11846.1"/>
    <property type="molecule type" value="Genomic_DNA"/>
</dbReference>
<accession>A0A6C0D483</accession>
<reference evidence="1" key="1">
    <citation type="journal article" date="2020" name="Nature">
        <title>Giant virus diversity and host interactions through global metagenomics.</title>
        <authorList>
            <person name="Schulz F."/>
            <person name="Roux S."/>
            <person name="Paez-Espino D."/>
            <person name="Jungbluth S."/>
            <person name="Walsh D.A."/>
            <person name="Denef V.J."/>
            <person name="McMahon K.D."/>
            <person name="Konstantinidis K.T."/>
            <person name="Eloe-Fadrosh E.A."/>
            <person name="Kyrpides N.C."/>
            <person name="Woyke T."/>
        </authorList>
    </citation>
    <scope>NUCLEOTIDE SEQUENCE</scope>
    <source>
        <strain evidence="1">GVMAG-M-3300023174-124</strain>
    </source>
</reference>
<name>A0A6C0D483_9ZZZZ</name>
<evidence type="ECO:0000313" key="1">
    <source>
        <dbReference type="EMBL" id="QHT11846.1"/>
    </source>
</evidence>
<dbReference type="AlphaFoldDB" id="A0A6C0D483"/>